<feature type="transmembrane region" description="Helical" evidence="2">
    <location>
        <begin position="184"/>
        <end position="200"/>
    </location>
</feature>
<evidence type="ECO:0000313" key="5">
    <source>
        <dbReference type="Proteomes" id="UP000578000"/>
    </source>
</evidence>
<dbReference type="InterPro" id="IPR001173">
    <property type="entry name" value="Glyco_trans_2-like"/>
</dbReference>
<keyword evidence="5" id="KW-1185">Reference proteome</keyword>
<feature type="transmembrane region" description="Helical" evidence="2">
    <location>
        <begin position="346"/>
        <end position="366"/>
    </location>
</feature>
<dbReference type="NCBIfam" id="TIGR03469">
    <property type="entry name" value="HpnB"/>
    <property type="match status" value="1"/>
</dbReference>
<keyword evidence="4" id="KW-0808">Transferase</keyword>
<feature type="region of interest" description="Disordered" evidence="1">
    <location>
        <begin position="386"/>
        <end position="405"/>
    </location>
</feature>
<protein>
    <submittedName>
        <fullName evidence="4">Hopene-associated glycosyltransferase HpnB</fullName>
    </submittedName>
</protein>
<dbReference type="PANTHER" id="PTHR43646">
    <property type="entry name" value="GLYCOSYLTRANSFERASE"/>
    <property type="match status" value="1"/>
</dbReference>
<dbReference type="RefSeq" id="WP_166114609.1">
    <property type="nucleotide sequence ID" value="NZ_BAABDB010000032.1"/>
</dbReference>
<evidence type="ECO:0000256" key="1">
    <source>
        <dbReference type="SAM" id="MobiDB-lite"/>
    </source>
</evidence>
<evidence type="ECO:0000259" key="3">
    <source>
        <dbReference type="Pfam" id="PF00535"/>
    </source>
</evidence>
<keyword evidence="2" id="KW-0812">Transmembrane</keyword>
<gene>
    <name evidence="4" type="ORF">HNR55_001883</name>
</gene>
<organism evidence="4 5">
    <name type="scientific">Acetobacter lovaniensis</name>
    <dbReference type="NCBI Taxonomy" id="104100"/>
    <lineage>
        <taxon>Bacteria</taxon>
        <taxon>Pseudomonadati</taxon>
        <taxon>Pseudomonadota</taxon>
        <taxon>Alphaproteobacteria</taxon>
        <taxon>Acetobacterales</taxon>
        <taxon>Acetobacteraceae</taxon>
        <taxon>Acetobacter</taxon>
    </lineage>
</organism>
<keyword evidence="2" id="KW-1133">Transmembrane helix</keyword>
<sequence length="405" mass="43477">MFLVALAVLCAIIWMGLLFCHGHFWQSGPILQPASVAGAQADIAPDVTVVVPARDEEASIEAALGSLLQQDYPGALSVILVNDRSTDGTGALARALPDTHNRLSVLEGANPEAGWSGKLWAVAQGVHEAERQSPHGSGYLFLTDADIIHDPAHISTLVAKAQTDRLHMVSEMVELQCVTLAERALVPAFVFFFTLLYPFAKVNNPKDKTAGAAGGTILLRRDMLRQIGGIEALKGALIDDCTLAACVKQAGGRLYLGHSCLARSIRPYPSAADIWRMITRTAYVQLNFSPLLLVLTVLAMLVVWVAPITLALYAHGAAQWIGTGVWLASTLSFLPTLRRFRLSPLWALALPLIAAFYTAATLGSALNHHRGHGVVWKNRAYTGVIPNNGRASPPEAGQNIQIPGR</sequence>
<dbReference type="Proteomes" id="UP000578000">
    <property type="component" value="Unassembled WGS sequence"/>
</dbReference>
<proteinExistence type="predicted"/>
<feature type="domain" description="Glycosyltransferase 2-like" evidence="3">
    <location>
        <begin position="48"/>
        <end position="227"/>
    </location>
</feature>
<dbReference type="GO" id="GO:0016740">
    <property type="term" value="F:transferase activity"/>
    <property type="evidence" value="ECO:0007669"/>
    <property type="project" value="UniProtKB-KW"/>
</dbReference>
<feature type="transmembrane region" description="Helical" evidence="2">
    <location>
        <begin position="286"/>
        <end position="306"/>
    </location>
</feature>
<evidence type="ECO:0000256" key="2">
    <source>
        <dbReference type="SAM" id="Phobius"/>
    </source>
</evidence>
<dbReference type="InterPro" id="IPR017832">
    <property type="entry name" value="Glyco_trans_2_hopen-assoc_HpnB"/>
</dbReference>
<name>A0A841QGX7_9PROT</name>
<dbReference type="InterPro" id="IPR029044">
    <property type="entry name" value="Nucleotide-diphossugar_trans"/>
</dbReference>
<dbReference type="EMBL" id="JACHIE010000007">
    <property type="protein sequence ID" value="MBB6457292.1"/>
    <property type="molecule type" value="Genomic_DNA"/>
</dbReference>
<keyword evidence="2" id="KW-0472">Membrane</keyword>
<reference evidence="4 5" key="1">
    <citation type="submission" date="2020-08" db="EMBL/GenBank/DDBJ databases">
        <title>Genomic Encyclopedia of Type Strains, Phase IV (KMG-IV): sequencing the most valuable type-strain genomes for metagenomic binning, comparative biology and taxonomic classification.</title>
        <authorList>
            <person name="Goeker M."/>
        </authorList>
    </citation>
    <scope>NUCLEOTIDE SEQUENCE [LARGE SCALE GENOMIC DNA]</scope>
    <source>
        <strain evidence="4 5">DSM 4491</strain>
    </source>
</reference>
<accession>A0A841QGX7</accession>
<dbReference type="AlphaFoldDB" id="A0A841QGX7"/>
<evidence type="ECO:0000313" key="4">
    <source>
        <dbReference type="EMBL" id="MBB6457292.1"/>
    </source>
</evidence>
<feature type="transmembrane region" description="Helical" evidence="2">
    <location>
        <begin position="312"/>
        <end position="334"/>
    </location>
</feature>
<dbReference type="Pfam" id="PF00535">
    <property type="entry name" value="Glycos_transf_2"/>
    <property type="match status" value="1"/>
</dbReference>
<dbReference type="SUPFAM" id="SSF53448">
    <property type="entry name" value="Nucleotide-diphospho-sugar transferases"/>
    <property type="match status" value="1"/>
</dbReference>
<dbReference type="PANTHER" id="PTHR43646:SF3">
    <property type="entry name" value="SLR1566 PROTEIN"/>
    <property type="match status" value="1"/>
</dbReference>
<dbReference type="Gene3D" id="3.90.550.10">
    <property type="entry name" value="Spore Coat Polysaccharide Biosynthesis Protein SpsA, Chain A"/>
    <property type="match status" value="1"/>
</dbReference>
<comment type="caution">
    <text evidence="4">The sequence shown here is derived from an EMBL/GenBank/DDBJ whole genome shotgun (WGS) entry which is preliminary data.</text>
</comment>